<keyword evidence="2 3" id="KW-0040">ANK repeat</keyword>
<organism evidence="6 7">
    <name type="scientific">Rhynchosporium graminicola</name>
    <dbReference type="NCBI Taxonomy" id="2792576"/>
    <lineage>
        <taxon>Eukaryota</taxon>
        <taxon>Fungi</taxon>
        <taxon>Dikarya</taxon>
        <taxon>Ascomycota</taxon>
        <taxon>Pezizomycotina</taxon>
        <taxon>Leotiomycetes</taxon>
        <taxon>Helotiales</taxon>
        <taxon>Ploettnerulaceae</taxon>
        <taxon>Rhynchosporium</taxon>
    </lineage>
</organism>
<keyword evidence="7" id="KW-1185">Reference proteome</keyword>
<evidence type="ECO:0000256" key="2">
    <source>
        <dbReference type="ARBA" id="ARBA00023043"/>
    </source>
</evidence>
<gene>
    <name evidence="6" type="ORF">RCO7_09939</name>
</gene>
<sequence length="584" mass="65056">MAVPANFALLPTEVLLIIISHLPGTGDVNAVCKLTSRLHGLFLPELFDRHVAWAKTSVIPKKPLECLVTIFLHAVKFNSSTLIQELFCYSDIVDFRGFIPGTPFSHHSITYLHFALTMDAPIIASQLMKHGSSSESTLESLSTTYPDLTPLYLSLARPNLLTERELNAALRIACSYALPRATSFLLARGADARTVSIYGISVLHATLARRARWKFFDEFYTFMTSTTPVEEVWEISILDTAKNLVIFGADPILETASSRVHSCDARCWKSINCDHSAQSPTHLAASSGLTRVVRFLIKRTGLGVLDEKNGAGYTPLYSACVQGNEETALYILRKQCDITNPNPMVREIDGTTALHVACRFALETIVVYLLEHGAASDINREDVKGRTPLHEVLSHEQFGREEEVIATLHSLAEFGADPDYGWNLTPSSSAFDVQQKRITRLQTPRHLAGKHPFLSVRDLLRVEKQNLYRDWCDEDKKETMRRIENAGLQIKEVAEVGDVAVKKVRRQTRKQKEKAAVREKEEAARKHEESFPALKTVDTQIGKSYGASTFSSTEMPNQTVASEVSGKGRGKAGVGKNKWKKVEF</sequence>
<dbReference type="Pfam" id="PF12796">
    <property type="entry name" value="Ank_2"/>
    <property type="match status" value="2"/>
</dbReference>
<feature type="chain" id="PRO_5009447332" evidence="5">
    <location>
        <begin position="27"/>
        <end position="584"/>
    </location>
</feature>
<dbReference type="PROSITE" id="PS50297">
    <property type="entry name" value="ANK_REP_REGION"/>
    <property type="match status" value="1"/>
</dbReference>
<evidence type="ECO:0000313" key="6">
    <source>
        <dbReference type="EMBL" id="CZT11237.1"/>
    </source>
</evidence>
<evidence type="ECO:0000256" key="4">
    <source>
        <dbReference type="SAM" id="MobiDB-lite"/>
    </source>
</evidence>
<dbReference type="InParanoid" id="A0A1E1LL60"/>
<feature type="region of interest" description="Disordered" evidence="4">
    <location>
        <begin position="547"/>
        <end position="584"/>
    </location>
</feature>
<accession>A0A1E1LL60</accession>
<dbReference type="SMART" id="SM00248">
    <property type="entry name" value="ANK"/>
    <property type="match status" value="6"/>
</dbReference>
<dbReference type="PANTHER" id="PTHR24173:SF74">
    <property type="entry name" value="ANKYRIN REPEAT DOMAIN-CONTAINING PROTEIN 16"/>
    <property type="match status" value="1"/>
</dbReference>
<dbReference type="InterPro" id="IPR002110">
    <property type="entry name" value="Ankyrin_rpt"/>
</dbReference>
<dbReference type="STRING" id="914237.A0A1E1LL60"/>
<dbReference type="Gene3D" id="1.25.40.20">
    <property type="entry name" value="Ankyrin repeat-containing domain"/>
    <property type="match status" value="1"/>
</dbReference>
<feature type="compositionally biased region" description="Basic and acidic residues" evidence="4">
    <location>
        <begin position="513"/>
        <end position="530"/>
    </location>
</feature>
<name>A0A1E1LL60_9HELO</name>
<dbReference type="InterPro" id="IPR036770">
    <property type="entry name" value="Ankyrin_rpt-contain_sf"/>
</dbReference>
<dbReference type="AlphaFoldDB" id="A0A1E1LL60"/>
<dbReference type="PANTHER" id="PTHR24173">
    <property type="entry name" value="ANKYRIN REPEAT CONTAINING"/>
    <property type="match status" value="1"/>
</dbReference>
<evidence type="ECO:0000256" key="1">
    <source>
        <dbReference type="ARBA" id="ARBA00022737"/>
    </source>
</evidence>
<reference evidence="7" key="1">
    <citation type="submission" date="2016-03" db="EMBL/GenBank/DDBJ databases">
        <authorList>
            <person name="Ploux O."/>
        </authorList>
    </citation>
    <scope>NUCLEOTIDE SEQUENCE [LARGE SCALE GENOMIC DNA]</scope>
    <source>
        <strain evidence="7">UK7</strain>
    </source>
</reference>
<evidence type="ECO:0000256" key="3">
    <source>
        <dbReference type="PROSITE-ProRule" id="PRU00023"/>
    </source>
</evidence>
<comment type="caution">
    <text evidence="6">The sequence shown here is derived from an EMBL/GenBank/DDBJ whole genome shotgun (WGS) entry which is preliminary data.</text>
</comment>
<protein>
    <submittedName>
        <fullName evidence="6">Uncharacterized protein</fullName>
    </submittedName>
</protein>
<feature type="region of interest" description="Disordered" evidence="4">
    <location>
        <begin position="508"/>
        <end position="530"/>
    </location>
</feature>
<feature type="repeat" description="ANK" evidence="3">
    <location>
        <begin position="349"/>
        <end position="381"/>
    </location>
</feature>
<keyword evidence="5" id="KW-0732">Signal</keyword>
<proteinExistence type="predicted"/>
<feature type="signal peptide" evidence="5">
    <location>
        <begin position="1"/>
        <end position="26"/>
    </location>
</feature>
<dbReference type="Proteomes" id="UP000178129">
    <property type="component" value="Unassembled WGS sequence"/>
</dbReference>
<keyword evidence="1" id="KW-0677">Repeat</keyword>
<evidence type="ECO:0000313" key="7">
    <source>
        <dbReference type="Proteomes" id="UP000178129"/>
    </source>
</evidence>
<dbReference type="EMBL" id="FJUW01000061">
    <property type="protein sequence ID" value="CZT11237.1"/>
    <property type="molecule type" value="Genomic_DNA"/>
</dbReference>
<feature type="compositionally biased region" description="Polar residues" evidence="4">
    <location>
        <begin position="547"/>
        <end position="562"/>
    </location>
</feature>
<evidence type="ECO:0000256" key="5">
    <source>
        <dbReference type="SAM" id="SignalP"/>
    </source>
</evidence>
<dbReference type="SUPFAM" id="SSF48403">
    <property type="entry name" value="Ankyrin repeat"/>
    <property type="match status" value="2"/>
</dbReference>
<dbReference type="PROSITE" id="PS50088">
    <property type="entry name" value="ANK_REPEAT"/>
    <property type="match status" value="1"/>
</dbReference>